<sequence>MLRGPDLWFADALDVGLAEPLELAAVAQALAGLPMLPTDCYLAVNVSPATACSPALAGLLAGTDLRRLVLEITEQQATADVATLLVMLAPLRAAGLRLAIDDAGVGYSGLQKILELRPDIIKLDRFFVTGIDADPSRRALAAALADFAGVMGAELVAEGVETEAELAAIALLGFAKVQGWLLGRPMTLAALAEGQ</sequence>
<accession>A0A841L9V0</accession>
<dbReference type="Pfam" id="PF00563">
    <property type="entry name" value="EAL"/>
    <property type="match status" value="1"/>
</dbReference>
<evidence type="ECO:0000259" key="1">
    <source>
        <dbReference type="PROSITE" id="PS50883"/>
    </source>
</evidence>
<dbReference type="InterPro" id="IPR050706">
    <property type="entry name" value="Cyclic-di-GMP_PDE-like"/>
</dbReference>
<gene>
    <name evidence="2" type="ORF">FHS79_002608</name>
</gene>
<proteinExistence type="predicted"/>
<dbReference type="SMART" id="SM00052">
    <property type="entry name" value="EAL"/>
    <property type="match status" value="1"/>
</dbReference>
<evidence type="ECO:0000313" key="3">
    <source>
        <dbReference type="Proteomes" id="UP000538147"/>
    </source>
</evidence>
<keyword evidence="3" id="KW-1185">Reference proteome</keyword>
<dbReference type="InterPro" id="IPR001633">
    <property type="entry name" value="EAL_dom"/>
</dbReference>
<dbReference type="PROSITE" id="PS50883">
    <property type="entry name" value="EAL"/>
    <property type="match status" value="1"/>
</dbReference>
<protein>
    <submittedName>
        <fullName evidence="2">EAL domain-containing protein (Putative c-di-GMP-specific phosphodiesterase class I)</fullName>
    </submittedName>
</protein>
<dbReference type="PANTHER" id="PTHR33121">
    <property type="entry name" value="CYCLIC DI-GMP PHOSPHODIESTERASE PDEF"/>
    <property type="match status" value="1"/>
</dbReference>
<name>A0A841L9V0_9SPHN</name>
<dbReference type="InterPro" id="IPR035919">
    <property type="entry name" value="EAL_sf"/>
</dbReference>
<dbReference type="SUPFAM" id="SSF141868">
    <property type="entry name" value="EAL domain-like"/>
    <property type="match status" value="1"/>
</dbReference>
<dbReference type="AlphaFoldDB" id="A0A841L9V0"/>
<comment type="caution">
    <text evidence="2">The sequence shown here is derived from an EMBL/GenBank/DDBJ whole genome shotgun (WGS) entry which is preliminary data.</text>
</comment>
<dbReference type="EMBL" id="JACIIV010000019">
    <property type="protein sequence ID" value="MBB6228421.1"/>
    <property type="molecule type" value="Genomic_DNA"/>
</dbReference>
<dbReference type="Gene3D" id="3.20.20.450">
    <property type="entry name" value="EAL domain"/>
    <property type="match status" value="1"/>
</dbReference>
<dbReference type="CDD" id="cd01948">
    <property type="entry name" value="EAL"/>
    <property type="match status" value="1"/>
</dbReference>
<organism evidence="2 3">
    <name type="scientific">Polymorphobacter multimanifer</name>
    <dbReference type="NCBI Taxonomy" id="1070431"/>
    <lineage>
        <taxon>Bacteria</taxon>
        <taxon>Pseudomonadati</taxon>
        <taxon>Pseudomonadota</taxon>
        <taxon>Alphaproteobacteria</taxon>
        <taxon>Sphingomonadales</taxon>
        <taxon>Sphingosinicellaceae</taxon>
        <taxon>Polymorphobacter</taxon>
    </lineage>
</organism>
<reference evidence="2 3" key="1">
    <citation type="submission" date="2020-08" db="EMBL/GenBank/DDBJ databases">
        <title>Genomic Encyclopedia of Type Strains, Phase IV (KMG-IV): sequencing the most valuable type-strain genomes for metagenomic binning, comparative biology and taxonomic classification.</title>
        <authorList>
            <person name="Goeker M."/>
        </authorList>
    </citation>
    <scope>NUCLEOTIDE SEQUENCE [LARGE SCALE GENOMIC DNA]</scope>
    <source>
        <strain evidence="2 3">DSM 102189</strain>
    </source>
</reference>
<dbReference type="RefSeq" id="WP_184200719.1">
    <property type="nucleotide sequence ID" value="NZ_JACIIV010000019.1"/>
</dbReference>
<dbReference type="Proteomes" id="UP000538147">
    <property type="component" value="Unassembled WGS sequence"/>
</dbReference>
<dbReference type="GO" id="GO:0071111">
    <property type="term" value="F:cyclic-guanylate-specific phosphodiesterase activity"/>
    <property type="evidence" value="ECO:0007669"/>
    <property type="project" value="InterPro"/>
</dbReference>
<evidence type="ECO:0000313" key="2">
    <source>
        <dbReference type="EMBL" id="MBB6228421.1"/>
    </source>
</evidence>
<feature type="domain" description="EAL" evidence="1">
    <location>
        <begin position="1"/>
        <end position="195"/>
    </location>
</feature>
<dbReference type="PANTHER" id="PTHR33121:SF76">
    <property type="entry name" value="SIGNALING PROTEIN"/>
    <property type="match status" value="1"/>
</dbReference>